<keyword evidence="2" id="KW-1133">Transmembrane helix</keyword>
<dbReference type="EMBL" id="UZAU01000754">
    <property type="status" value="NOT_ANNOTATED_CDS"/>
    <property type="molecule type" value="Genomic_DNA"/>
</dbReference>
<evidence type="ECO:0000313" key="3">
    <source>
        <dbReference type="EnsemblPlants" id="cds.evm.model.09.1148"/>
    </source>
</evidence>
<dbReference type="EnsemblPlants" id="evm.model.09.1148">
    <property type="protein sequence ID" value="cds.evm.model.09.1148"/>
    <property type="gene ID" value="evm.TU.09.1148"/>
</dbReference>
<dbReference type="AlphaFoldDB" id="A0A803QDI4"/>
<keyword evidence="4" id="KW-1185">Reference proteome</keyword>
<reference evidence="3" key="2">
    <citation type="submission" date="2021-03" db="UniProtKB">
        <authorList>
            <consortium name="EnsemblPlants"/>
        </authorList>
    </citation>
    <scope>IDENTIFICATION</scope>
</reference>
<evidence type="ECO:0000313" key="4">
    <source>
        <dbReference type="Proteomes" id="UP000596661"/>
    </source>
</evidence>
<feature type="region of interest" description="Disordered" evidence="1">
    <location>
        <begin position="73"/>
        <end position="98"/>
    </location>
</feature>
<protein>
    <submittedName>
        <fullName evidence="3">Uncharacterized protein</fullName>
    </submittedName>
</protein>
<keyword evidence="2" id="KW-0472">Membrane</keyword>
<organism evidence="3 4">
    <name type="scientific">Cannabis sativa</name>
    <name type="common">Hemp</name>
    <name type="synonym">Marijuana</name>
    <dbReference type="NCBI Taxonomy" id="3483"/>
    <lineage>
        <taxon>Eukaryota</taxon>
        <taxon>Viridiplantae</taxon>
        <taxon>Streptophyta</taxon>
        <taxon>Embryophyta</taxon>
        <taxon>Tracheophyta</taxon>
        <taxon>Spermatophyta</taxon>
        <taxon>Magnoliopsida</taxon>
        <taxon>eudicotyledons</taxon>
        <taxon>Gunneridae</taxon>
        <taxon>Pentapetalae</taxon>
        <taxon>rosids</taxon>
        <taxon>fabids</taxon>
        <taxon>Rosales</taxon>
        <taxon>Cannabaceae</taxon>
        <taxon>Cannabis</taxon>
    </lineage>
</organism>
<dbReference type="Proteomes" id="UP000596661">
    <property type="component" value="Chromosome 9"/>
</dbReference>
<proteinExistence type="predicted"/>
<feature type="transmembrane region" description="Helical" evidence="2">
    <location>
        <begin position="12"/>
        <end position="33"/>
    </location>
</feature>
<name>A0A803QDI4_CANSA</name>
<sequence>MHSCGWQGIAHAALGCGCQLSMCLLAFPCAYWLSMCLIAFHVPANFGHGVTSPLVGITPCVQETRKTSLAVDKSIPSIEVPSTTNTQRPVGDDTELQN</sequence>
<evidence type="ECO:0000256" key="1">
    <source>
        <dbReference type="SAM" id="MobiDB-lite"/>
    </source>
</evidence>
<keyword evidence="2" id="KW-0812">Transmembrane</keyword>
<evidence type="ECO:0000256" key="2">
    <source>
        <dbReference type="SAM" id="Phobius"/>
    </source>
</evidence>
<dbReference type="Gramene" id="evm.model.09.1148">
    <property type="protein sequence ID" value="cds.evm.model.09.1148"/>
    <property type="gene ID" value="evm.TU.09.1148"/>
</dbReference>
<accession>A0A803QDI4</accession>
<reference evidence="3" key="1">
    <citation type="submission" date="2018-11" db="EMBL/GenBank/DDBJ databases">
        <authorList>
            <person name="Grassa J C."/>
        </authorList>
    </citation>
    <scope>NUCLEOTIDE SEQUENCE [LARGE SCALE GENOMIC DNA]</scope>
</reference>